<accession>A0ABV7G799</accession>
<dbReference type="Gene3D" id="2.40.230.20">
    <property type="entry name" value="Nucleoside-specific channel-forming protein, Tsx-like"/>
    <property type="match status" value="1"/>
</dbReference>
<protein>
    <submittedName>
        <fullName evidence="7">Outer membrane protein OmpK</fullName>
    </submittedName>
</protein>
<keyword evidence="4" id="KW-0472">Membrane</keyword>
<evidence type="ECO:0000313" key="8">
    <source>
        <dbReference type="Proteomes" id="UP001595621"/>
    </source>
</evidence>
<dbReference type="PRINTS" id="PR01277">
    <property type="entry name" value="CHANNELTSX"/>
</dbReference>
<keyword evidence="3 6" id="KW-0732">Signal</keyword>
<dbReference type="Pfam" id="PF03502">
    <property type="entry name" value="Channel_Tsx"/>
    <property type="match status" value="1"/>
</dbReference>
<feature type="signal peptide" evidence="6">
    <location>
        <begin position="1"/>
        <end position="23"/>
    </location>
</feature>
<evidence type="ECO:0000313" key="7">
    <source>
        <dbReference type="EMBL" id="MFC3137402.1"/>
    </source>
</evidence>
<dbReference type="InterPro" id="IPR003055">
    <property type="entry name" value="Channel_Tsx"/>
</dbReference>
<evidence type="ECO:0000256" key="4">
    <source>
        <dbReference type="ARBA" id="ARBA00023136"/>
    </source>
</evidence>
<comment type="subcellular location">
    <subcellularLocation>
        <location evidence="1">Cell outer membrane</location>
    </subcellularLocation>
</comment>
<reference evidence="8" key="1">
    <citation type="journal article" date="2019" name="Int. J. Syst. Evol. Microbiol.">
        <title>The Global Catalogue of Microorganisms (GCM) 10K type strain sequencing project: providing services to taxonomists for standard genome sequencing and annotation.</title>
        <authorList>
            <consortium name="The Broad Institute Genomics Platform"/>
            <consortium name="The Broad Institute Genome Sequencing Center for Infectious Disease"/>
            <person name="Wu L."/>
            <person name="Ma J."/>
        </authorList>
    </citation>
    <scope>NUCLEOTIDE SEQUENCE [LARGE SCALE GENOMIC DNA]</scope>
    <source>
        <strain evidence="8">KCTC 52277</strain>
    </source>
</reference>
<name>A0ABV7G799_9GAMM</name>
<evidence type="ECO:0000256" key="2">
    <source>
        <dbReference type="ARBA" id="ARBA00008728"/>
    </source>
</evidence>
<keyword evidence="8" id="KW-1185">Reference proteome</keyword>
<sequence>MKAVKTLALTTALTAGMTGVASAADYSDDIHKNDFSWMQFNYMYALDEKPRAVDAATGHDYLEMEFGGRSGIFNLYGYVDVFNPSERESSGKYQKQKMFMKFAPKVSLDALTGKDLSFGPVKEIYFSTLFNWDGGANNDTSYAVNNSFWGVGADVEVPWLGKTAMNLYGLYDLNTKDWNGYQFSANWFKPVYNFDNGSFVSFQGYVDWQFGADTVRDDEGVKTNSSNGGAAFFGLFWHSEQFALGYGLKAYSDVYLIADTADFESTGVSHYFSASYKF</sequence>
<dbReference type="InterPro" id="IPR018013">
    <property type="entry name" value="Channel_Tsx-like"/>
</dbReference>
<keyword evidence="5" id="KW-0998">Cell outer membrane</keyword>
<gene>
    <name evidence="7" type="ORF">ACFOE0_04280</name>
</gene>
<dbReference type="SUPFAM" id="SSF111364">
    <property type="entry name" value="Tsx-like channel"/>
    <property type="match status" value="1"/>
</dbReference>
<evidence type="ECO:0000256" key="3">
    <source>
        <dbReference type="ARBA" id="ARBA00022729"/>
    </source>
</evidence>
<dbReference type="InterPro" id="IPR036777">
    <property type="entry name" value="Channel_Tsx-like_sf"/>
</dbReference>
<comment type="caution">
    <text evidence="7">The sequence shown here is derived from an EMBL/GenBank/DDBJ whole genome shotgun (WGS) entry which is preliminary data.</text>
</comment>
<evidence type="ECO:0000256" key="1">
    <source>
        <dbReference type="ARBA" id="ARBA00004442"/>
    </source>
</evidence>
<dbReference type="Proteomes" id="UP001595621">
    <property type="component" value="Unassembled WGS sequence"/>
</dbReference>
<evidence type="ECO:0000256" key="6">
    <source>
        <dbReference type="SAM" id="SignalP"/>
    </source>
</evidence>
<evidence type="ECO:0000256" key="5">
    <source>
        <dbReference type="ARBA" id="ARBA00023237"/>
    </source>
</evidence>
<comment type="similarity">
    <text evidence="2">Belongs to the nucleoside-specific channel-forming outer membrane porin (Tsx) (TC 1.B.10) family.</text>
</comment>
<feature type="chain" id="PRO_5046988348" evidence="6">
    <location>
        <begin position="24"/>
        <end position="278"/>
    </location>
</feature>
<dbReference type="RefSeq" id="WP_248935305.1">
    <property type="nucleotide sequence ID" value="NZ_JAKILF010000002.1"/>
</dbReference>
<dbReference type="EMBL" id="JBHRTD010000006">
    <property type="protein sequence ID" value="MFC3137402.1"/>
    <property type="molecule type" value="Genomic_DNA"/>
</dbReference>
<proteinExistence type="inferred from homology"/>
<organism evidence="7 8">
    <name type="scientific">Shewanella submarina</name>
    <dbReference type="NCBI Taxonomy" id="2016376"/>
    <lineage>
        <taxon>Bacteria</taxon>
        <taxon>Pseudomonadati</taxon>
        <taxon>Pseudomonadota</taxon>
        <taxon>Gammaproteobacteria</taxon>
        <taxon>Alteromonadales</taxon>
        <taxon>Shewanellaceae</taxon>
        <taxon>Shewanella</taxon>
    </lineage>
</organism>